<dbReference type="EMBL" id="CDMY01000086">
    <property type="protein sequence ID" value="CEL92519.1"/>
    <property type="molecule type" value="Genomic_DNA"/>
</dbReference>
<accession>A0A0G4EB79</accession>
<name>A0A0G4EB79_VITBC</name>
<gene>
    <name evidence="2" type="ORF">Vbra_4684</name>
</gene>
<dbReference type="AlphaFoldDB" id="A0A0G4EB79"/>
<feature type="region of interest" description="Disordered" evidence="1">
    <location>
        <begin position="50"/>
        <end position="157"/>
    </location>
</feature>
<sequence length="477" mass="49938">MAVSSLLPSQAGCAGDIPMTAKTSKVGSVLLTEGDAASSGRAFMSEGRMRGEGSVTHGHCSGENTDGSTQSDNVFVGAKPAVSDVAQGPTDATPSPPALPTATPAPPRTDKQTTETAKTGVVSGKDSAKKKTRRKATATTNARPPPVPPTGKITILHPDYRPPQLVELLKSKLRNAEKDDNNLVDPGRTRGSVRPLLVLVALGRRPILGQIQDVPHSLTGSPSDLRRARRLPRCRSIAFYILYLWASSTLSKLGCRAWVAFIFPAAPQDKPKQEAQQAAQLTTLLAAVERVNKNKKKKASAGASGVGAGGAGVVGGVGAPSRSLATFYIRSPHDDSFNELDCLVLVSRVAAVLLGGRVLVRACRRRRSVSSVADTGITAVSVSVFPIGKPTPTPTRPSGDPVPMLCGSQLKAGQSNIEVGYGYGNYGVNGMGAGGDGQRGQVQALHRLIPALLHSLHAQCTVRQKALTLRMMVTIHS</sequence>
<organism evidence="2 3">
    <name type="scientific">Vitrella brassicaformis (strain CCMP3155)</name>
    <dbReference type="NCBI Taxonomy" id="1169540"/>
    <lineage>
        <taxon>Eukaryota</taxon>
        <taxon>Sar</taxon>
        <taxon>Alveolata</taxon>
        <taxon>Colpodellida</taxon>
        <taxon>Vitrellaceae</taxon>
        <taxon>Vitrella</taxon>
    </lineage>
</organism>
<evidence type="ECO:0000313" key="2">
    <source>
        <dbReference type="EMBL" id="CEL92519.1"/>
    </source>
</evidence>
<dbReference type="InParanoid" id="A0A0G4EB79"/>
<evidence type="ECO:0000313" key="3">
    <source>
        <dbReference type="Proteomes" id="UP000041254"/>
    </source>
</evidence>
<feature type="compositionally biased region" description="Polar residues" evidence="1">
    <location>
        <begin position="62"/>
        <end position="73"/>
    </location>
</feature>
<dbReference type="Proteomes" id="UP000041254">
    <property type="component" value="Unassembled WGS sequence"/>
</dbReference>
<keyword evidence="3" id="KW-1185">Reference proteome</keyword>
<protein>
    <submittedName>
        <fullName evidence="2">Uncharacterized protein</fullName>
    </submittedName>
</protein>
<feature type="compositionally biased region" description="Pro residues" evidence="1">
    <location>
        <begin position="94"/>
        <end position="107"/>
    </location>
</feature>
<proteinExistence type="predicted"/>
<dbReference type="VEuPathDB" id="CryptoDB:Vbra_4684"/>
<reference evidence="2 3" key="1">
    <citation type="submission" date="2014-11" db="EMBL/GenBank/DDBJ databases">
        <authorList>
            <person name="Zhu J."/>
            <person name="Qi W."/>
            <person name="Song R."/>
        </authorList>
    </citation>
    <scope>NUCLEOTIDE SEQUENCE [LARGE SCALE GENOMIC DNA]</scope>
</reference>
<evidence type="ECO:0000256" key="1">
    <source>
        <dbReference type="SAM" id="MobiDB-lite"/>
    </source>
</evidence>